<dbReference type="CDD" id="cd00616">
    <property type="entry name" value="AHBA_syn"/>
    <property type="match status" value="1"/>
</dbReference>
<keyword evidence="7" id="KW-1185">Reference proteome</keyword>
<dbReference type="EMBL" id="BHZE01000006">
    <property type="protein sequence ID" value="GCD77354.1"/>
    <property type="molecule type" value="Genomic_DNA"/>
</dbReference>
<dbReference type="OrthoDB" id="9810913at2"/>
<evidence type="ECO:0000256" key="1">
    <source>
        <dbReference type="ARBA" id="ARBA00022898"/>
    </source>
</evidence>
<comment type="similarity">
    <text evidence="2 5">Belongs to the DegT/DnrJ/EryC1 family.</text>
</comment>
<evidence type="ECO:0000256" key="2">
    <source>
        <dbReference type="ARBA" id="ARBA00037999"/>
    </source>
</evidence>
<evidence type="ECO:0000313" key="6">
    <source>
        <dbReference type="EMBL" id="GCD77354.1"/>
    </source>
</evidence>
<dbReference type="InterPro" id="IPR000653">
    <property type="entry name" value="DegT/StrS_aminotransferase"/>
</dbReference>
<reference evidence="6 7" key="1">
    <citation type="submission" date="2018-11" db="EMBL/GenBank/DDBJ databases">
        <title>Schleiferia aggregans sp. nov., a moderately thermophilic heterotrophic bacterium isolated from microbial mats at a terrestrial hot spring.</title>
        <authorList>
            <person name="Iino T."/>
            <person name="Ohkuma M."/>
            <person name="Haruta S."/>
        </authorList>
    </citation>
    <scope>NUCLEOTIDE SEQUENCE [LARGE SCALE GENOMIC DNA]</scope>
    <source>
        <strain evidence="6 7">LA</strain>
    </source>
</reference>
<feature type="modified residue" description="N6-(pyridoxal phosphate)lysine" evidence="4">
    <location>
        <position position="181"/>
    </location>
</feature>
<comment type="caution">
    <text evidence="6">The sequence shown here is derived from an EMBL/GenBank/DDBJ whole genome shotgun (WGS) entry which is preliminary data.</text>
</comment>
<name>A0A401XK47_9FLAO</name>
<dbReference type="InterPro" id="IPR015421">
    <property type="entry name" value="PyrdxlP-dep_Trfase_major"/>
</dbReference>
<dbReference type="Gene3D" id="3.40.640.10">
    <property type="entry name" value="Type I PLP-dependent aspartate aminotransferase-like (Major domain)"/>
    <property type="match status" value="1"/>
</dbReference>
<keyword evidence="6" id="KW-0808">Transferase</keyword>
<dbReference type="PANTHER" id="PTHR30244">
    <property type="entry name" value="TRANSAMINASE"/>
    <property type="match status" value="1"/>
</dbReference>
<gene>
    <name evidence="6" type="primary">wbtI</name>
    <name evidence="6" type="ORF">JCM31826_08360</name>
</gene>
<proteinExistence type="inferred from homology"/>
<sequence length="359" mass="40893">MIPVTKPFLPPKEEYFKYLEGVWERNWLTNNGPLVNELELKLKEYLGVPHILYLTNGTIALQIAIKALGLKGEVITTPFTYVATVSSLIWEGCTPVFVDIDPDTLNIDPTKIEGAITERTTGILATHVYGNPCDIDAIDTIAKKHNLKVIYDAAHCFGTKYKGKSVFNYGDVTTTSFHATKLFHTVEGGAVFTQDPELLKKMAFMRNFGHNGPDDFAEIGINGKNSEFHAAMGLINLNYIEKIFAKRKALTERYFKWLSKNDLQTPQFNKFSSPNYAYFPIIFKDENTLLKVIKALELNWVYTRRYFYPSLSSFSIFNGSECKVSDDVSKRILCLPLYTQLKFEEVDFVCRIILRVLNN</sequence>
<dbReference type="Pfam" id="PF01041">
    <property type="entry name" value="DegT_DnrJ_EryC1"/>
    <property type="match status" value="1"/>
</dbReference>
<evidence type="ECO:0000256" key="3">
    <source>
        <dbReference type="PIRSR" id="PIRSR000390-1"/>
    </source>
</evidence>
<dbReference type="PIRSF" id="PIRSF000390">
    <property type="entry name" value="PLP_StrS"/>
    <property type="match status" value="1"/>
</dbReference>
<keyword evidence="6" id="KW-0032">Aminotransferase</keyword>
<dbReference type="SUPFAM" id="SSF53383">
    <property type="entry name" value="PLP-dependent transferases"/>
    <property type="match status" value="1"/>
</dbReference>
<protein>
    <submittedName>
        <fullName evidence="6">Aminotransferase DegT</fullName>
    </submittedName>
</protein>
<keyword evidence="1 4" id="KW-0663">Pyridoxal phosphate</keyword>
<dbReference type="RefSeq" id="WP_124397417.1">
    <property type="nucleotide sequence ID" value="NZ_BHZE01000006.1"/>
</dbReference>
<dbReference type="PANTHER" id="PTHR30244:SF9">
    <property type="entry name" value="PROTEIN RV3402C"/>
    <property type="match status" value="1"/>
</dbReference>
<dbReference type="InterPro" id="IPR015424">
    <property type="entry name" value="PyrdxlP-dep_Trfase"/>
</dbReference>
<dbReference type="GO" id="GO:0008483">
    <property type="term" value="F:transaminase activity"/>
    <property type="evidence" value="ECO:0007669"/>
    <property type="project" value="UniProtKB-KW"/>
</dbReference>
<evidence type="ECO:0000256" key="5">
    <source>
        <dbReference type="RuleBase" id="RU004508"/>
    </source>
</evidence>
<accession>A0A401XK47</accession>
<organism evidence="6 7">
    <name type="scientific">Thermaurantimonas aggregans</name>
    <dbReference type="NCBI Taxonomy" id="2173829"/>
    <lineage>
        <taxon>Bacteria</taxon>
        <taxon>Pseudomonadati</taxon>
        <taxon>Bacteroidota</taxon>
        <taxon>Flavobacteriia</taxon>
        <taxon>Flavobacteriales</taxon>
        <taxon>Schleiferiaceae</taxon>
        <taxon>Thermaurantimonas</taxon>
    </lineage>
</organism>
<feature type="active site" description="Proton acceptor" evidence="3">
    <location>
        <position position="181"/>
    </location>
</feature>
<dbReference type="AlphaFoldDB" id="A0A401XK47"/>
<dbReference type="GO" id="GO:0030170">
    <property type="term" value="F:pyridoxal phosphate binding"/>
    <property type="evidence" value="ECO:0007669"/>
    <property type="project" value="TreeGrafter"/>
</dbReference>
<evidence type="ECO:0000313" key="7">
    <source>
        <dbReference type="Proteomes" id="UP000286715"/>
    </source>
</evidence>
<evidence type="ECO:0000256" key="4">
    <source>
        <dbReference type="PIRSR" id="PIRSR000390-2"/>
    </source>
</evidence>
<dbReference type="GO" id="GO:0000271">
    <property type="term" value="P:polysaccharide biosynthetic process"/>
    <property type="evidence" value="ECO:0007669"/>
    <property type="project" value="TreeGrafter"/>
</dbReference>
<dbReference type="Proteomes" id="UP000286715">
    <property type="component" value="Unassembled WGS sequence"/>
</dbReference>